<protein>
    <recommendedName>
        <fullName evidence="1">DEP domain-containing protein</fullName>
    </recommendedName>
</protein>
<dbReference type="PANTHER" id="PTHR16206">
    <property type="entry name" value="DEP DOMAIN-CONTAINING"/>
    <property type="match status" value="1"/>
</dbReference>
<dbReference type="InterPro" id="IPR036388">
    <property type="entry name" value="WH-like_DNA-bd_sf"/>
</dbReference>
<accession>A0ABQ9FIB5</accession>
<dbReference type="PROSITE" id="PS50186">
    <property type="entry name" value="DEP"/>
    <property type="match status" value="1"/>
</dbReference>
<proteinExistence type="predicted"/>
<dbReference type="InterPro" id="IPR000591">
    <property type="entry name" value="DEP_dom"/>
</dbReference>
<reference evidence="2 3" key="1">
    <citation type="submission" date="2022-12" db="EMBL/GenBank/DDBJ databases">
        <title>Chromosome-level genome of Tegillarca granosa.</title>
        <authorList>
            <person name="Kim J."/>
        </authorList>
    </citation>
    <scope>NUCLEOTIDE SEQUENCE [LARGE SCALE GENOMIC DNA]</scope>
    <source>
        <strain evidence="2">Teg-2019</strain>
        <tissue evidence="2">Adductor muscle</tissue>
    </source>
</reference>
<dbReference type="InterPro" id="IPR036390">
    <property type="entry name" value="WH_DNA-bd_sf"/>
</dbReference>
<dbReference type="PANTHER" id="PTHR16206:SF19">
    <property type="entry name" value="DEP DOMAIN-CONTAINING PROTEIN"/>
    <property type="match status" value="1"/>
</dbReference>
<dbReference type="Pfam" id="PF00610">
    <property type="entry name" value="DEP"/>
    <property type="match status" value="1"/>
</dbReference>
<dbReference type="SUPFAM" id="SSF46785">
    <property type="entry name" value="Winged helix' DNA-binding domain"/>
    <property type="match status" value="1"/>
</dbReference>
<name>A0ABQ9FIB5_TEGGR</name>
<organism evidence="2 3">
    <name type="scientific">Tegillarca granosa</name>
    <name type="common">Malaysian cockle</name>
    <name type="synonym">Anadara granosa</name>
    <dbReference type="NCBI Taxonomy" id="220873"/>
    <lineage>
        <taxon>Eukaryota</taxon>
        <taxon>Metazoa</taxon>
        <taxon>Spiralia</taxon>
        <taxon>Lophotrochozoa</taxon>
        <taxon>Mollusca</taxon>
        <taxon>Bivalvia</taxon>
        <taxon>Autobranchia</taxon>
        <taxon>Pteriomorphia</taxon>
        <taxon>Arcoida</taxon>
        <taxon>Arcoidea</taxon>
        <taxon>Arcidae</taxon>
        <taxon>Tegillarca</taxon>
    </lineage>
</organism>
<dbReference type="EMBL" id="JARBDR010000337">
    <property type="protein sequence ID" value="KAJ8315435.1"/>
    <property type="molecule type" value="Genomic_DNA"/>
</dbReference>
<dbReference type="Proteomes" id="UP001217089">
    <property type="component" value="Unassembled WGS sequence"/>
</dbReference>
<evidence type="ECO:0000259" key="1">
    <source>
        <dbReference type="PROSITE" id="PS50186"/>
    </source>
</evidence>
<comment type="caution">
    <text evidence="2">The sequence shown here is derived from an EMBL/GenBank/DDBJ whole genome shotgun (WGS) entry which is preliminary data.</text>
</comment>
<sequence>MRHYDNCFTGADAVDVVLTYLLSDKNTFSNDLSRDKAIKLCQSLMERNVFSPVSCRTSEIKIRFDDSYNTLYRFVGKAAVSKNDESFTVIESGSDEENDCSIMNDTRDEDIDHTEKLRINPEVEPDLIGDDVICNPIAVNNKQGHILQEILSIHKSFKRRKSRSSIKSDTSMLMRSMSEKHDVSPEALEELWREVALCQLLTIIDLPILDGLLAEEKPRKNLKANLVISNVVAKHWNMPVTAGSKMDDPFMRSALNCIECLPQGLSVLEKDFTKESTPASKIQAFHFMDEHYHTIDEPLLPERFLELHLAVLNLVLQQKDTVAIEALQLDMILLPWHIREELHRLLKFMSAAMEESAFQIDPKLDNETTILNTFTDNIFKHKVVAPKLSRVLVGFMVHRLDDIFTVPKEIRDRVLARIEDVKSGEVSPVRDNTYCRQVSVDEYDKQAEECTQNALVSLMNNILDDTKLSLKDKKQRLKQFQKYHPNLYSKHFSGML</sequence>
<dbReference type="Gene3D" id="1.10.10.10">
    <property type="entry name" value="Winged helix-like DNA-binding domain superfamily/Winged helix DNA-binding domain"/>
    <property type="match status" value="1"/>
</dbReference>
<gene>
    <name evidence="2" type="ORF">KUTeg_007585</name>
</gene>
<evidence type="ECO:0000313" key="3">
    <source>
        <dbReference type="Proteomes" id="UP001217089"/>
    </source>
</evidence>
<evidence type="ECO:0000313" key="2">
    <source>
        <dbReference type="EMBL" id="KAJ8315435.1"/>
    </source>
</evidence>
<keyword evidence="3" id="KW-1185">Reference proteome</keyword>
<feature type="domain" description="DEP" evidence="1">
    <location>
        <begin position="1"/>
        <end position="76"/>
    </location>
</feature>
<dbReference type="SMART" id="SM00049">
    <property type="entry name" value="DEP"/>
    <property type="match status" value="1"/>
</dbReference>